<evidence type="ECO:0000256" key="3">
    <source>
        <dbReference type="ARBA" id="ARBA00022840"/>
    </source>
</evidence>
<name>A0ABZ2J1Q7_9CHLR</name>
<dbReference type="RefSeq" id="WP_338736970.1">
    <property type="nucleotide sequence ID" value="NZ_CP146612.1"/>
</dbReference>
<dbReference type="Pfam" id="PF00582">
    <property type="entry name" value="Usp"/>
    <property type="match status" value="2"/>
</dbReference>
<gene>
    <name evidence="5" type="ORF">V8247_06175</name>
</gene>
<feature type="domain" description="UspA" evidence="4">
    <location>
        <begin position="141"/>
        <end position="283"/>
    </location>
</feature>
<evidence type="ECO:0000313" key="5">
    <source>
        <dbReference type="EMBL" id="WWX24849.1"/>
    </source>
</evidence>
<keyword evidence="6" id="KW-1185">Reference proteome</keyword>
<dbReference type="PANTHER" id="PTHR46268:SF27">
    <property type="entry name" value="UNIVERSAL STRESS PROTEIN RV2623"/>
    <property type="match status" value="1"/>
</dbReference>
<dbReference type="Proteomes" id="UP001375370">
    <property type="component" value="Chromosome"/>
</dbReference>
<comment type="similarity">
    <text evidence="1">Belongs to the universal stress protein A family.</text>
</comment>
<evidence type="ECO:0000313" key="6">
    <source>
        <dbReference type="Proteomes" id="UP001375370"/>
    </source>
</evidence>
<dbReference type="PANTHER" id="PTHR46268">
    <property type="entry name" value="STRESS RESPONSE PROTEIN NHAX"/>
    <property type="match status" value="1"/>
</dbReference>
<protein>
    <submittedName>
        <fullName evidence="5">Universal stress protein</fullName>
    </submittedName>
</protein>
<dbReference type="PRINTS" id="PR01438">
    <property type="entry name" value="UNVRSLSTRESS"/>
</dbReference>
<feature type="domain" description="UspA" evidence="4">
    <location>
        <begin position="4"/>
        <end position="131"/>
    </location>
</feature>
<proteinExistence type="inferred from homology"/>
<evidence type="ECO:0000256" key="2">
    <source>
        <dbReference type="ARBA" id="ARBA00022741"/>
    </source>
</evidence>
<organism evidence="5 6">
    <name type="scientific">Candidatus Dehalogenimonas loeffleri</name>
    <dbReference type="NCBI Taxonomy" id="3127115"/>
    <lineage>
        <taxon>Bacteria</taxon>
        <taxon>Bacillati</taxon>
        <taxon>Chloroflexota</taxon>
        <taxon>Dehalococcoidia</taxon>
        <taxon>Dehalococcoidales</taxon>
        <taxon>Dehalococcoidaceae</taxon>
        <taxon>Dehalogenimonas</taxon>
    </lineage>
</organism>
<dbReference type="SUPFAM" id="SSF52402">
    <property type="entry name" value="Adenine nucleotide alpha hydrolases-like"/>
    <property type="match status" value="2"/>
</dbReference>
<evidence type="ECO:0000259" key="4">
    <source>
        <dbReference type="Pfam" id="PF00582"/>
    </source>
</evidence>
<dbReference type="InterPro" id="IPR006015">
    <property type="entry name" value="Universal_stress_UspA"/>
</dbReference>
<dbReference type="Gene3D" id="3.40.50.620">
    <property type="entry name" value="HUPs"/>
    <property type="match status" value="2"/>
</dbReference>
<keyword evidence="3" id="KW-0067">ATP-binding</keyword>
<dbReference type="InterPro" id="IPR014729">
    <property type="entry name" value="Rossmann-like_a/b/a_fold"/>
</dbReference>
<dbReference type="EMBL" id="CP146612">
    <property type="protein sequence ID" value="WWX24849.1"/>
    <property type="molecule type" value="Genomic_DNA"/>
</dbReference>
<dbReference type="InterPro" id="IPR006016">
    <property type="entry name" value="UspA"/>
</dbReference>
<accession>A0ABZ2J1Q7</accession>
<keyword evidence="2" id="KW-0547">Nucleotide-binding</keyword>
<dbReference type="CDD" id="cd00293">
    <property type="entry name" value="USP-like"/>
    <property type="match status" value="2"/>
</dbReference>
<evidence type="ECO:0000256" key="1">
    <source>
        <dbReference type="ARBA" id="ARBA00008791"/>
    </source>
</evidence>
<reference evidence="5 6" key="1">
    <citation type="submission" date="2024-03" db="EMBL/GenBank/DDBJ databases">
        <title>A Dehalogenimonas Isolated from Estuarine Sediments Dihaloeliminates Chlorinated Alkanes.</title>
        <authorList>
            <person name="Yang Y."/>
            <person name="Wang H."/>
        </authorList>
    </citation>
    <scope>NUCLEOTIDE SEQUENCE [LARGE SCALE GENOMIC DNA]</scope>
    <source>
        <strain evidence="5 6">W</strain>
    </source>
</reference>
<sequence length="286" mass="30480">MTQIKQVVIPLDGSEDAEITLPYGLALIEALDAKVDLVSVDEGGDTANLFQSYLELLAQRLAERFPGQQNKWQTHLISGKAVDEIPRFMQEQNADLLILSAHGVSGKGASQIGKTAGKMLTTVEKPLLLVKSPAPDQKPLIKKILVPLDGSGIGQAALDMVAYLAPALGAEVVLIQVVEPVRYMPSIDGLGAYTLPINDAEIEEEATGFLNRRAAELREKGISVSTVVKTGAATELINDYAAENGVDLIAMSTHGLSGLSRWVFGSVTEKIVQYGTLPVLVVRPGA</sequence>